<protein>
    <submittedName>
        <fullName evidence="1">Uncharacterized protein</fullName>
    </submittedName>
</protein>
<name>A0ACB8TZG1_9APHY</name>
<reference evidence="1" key="1">
    <citation type="journal article" date="2021" name="Environ. Microbiol.">
        <title>Gene family expansions and transcriptome signatures uncover fungal adaptations to wood decay.</title>
        <authorList>
            <person name="Hage H."/>
            <person name="Miyauchi S."/>
            <person name="Viragh M."/>
            <person name="Drula E."/>
            <person name="Min B."/>
            <person name="Chaduli D."/>
            <person name="Navarro D."/>
            <person name="Favel A."/>
            <person name="Norest M."/>
            <person name="Lesage-Meessen L."/>
            <person name="Balint B."/>
            <person name="Merenyi Z."/>
            <person name="de Eugenio L."/>
            <person name="Morin E."/>
            <person name="Martinez A.T."/>
            <person name="Baldrian P."/>
            <person name="Stursova M."/>
            <person name="Martinez M.J."/>
            <person name="Novotny C."/>
            <person name="Magnuson J.K."/>
            <person name="Spatafora J.W."/>
            <person name="Maurice S."/>
            <person name="Pangilinan J."/>
            <person name="Andreopoulos W."/>
            <person name="LaButti K."/>
            <person name="Hundley H."/>
            <person name="Na H."/>
            <person name="Kuo A."/>
            <person name="Barry K."/>
            <person name="Lipzen A."/>
            <person name="Henrissat B."/>
            <person name="Riley R."/>
            <person name="Ahrendt S."/>
            <person name="Nagy L.G."/>
            <person name="Grigoriev I.V."/>
            <person name="Martin F."/>
            <person name="Rosso M.N."/>
        </authorList>
    </citation>
    <scope>NUCLEOTIDE SEQUENCE</scope>
    <source>
        <strain evidence="1">CBS 384.51</strain>
    </source>
</reference>
<dbReference type="EMBL" id="MU274917">
    <property type="protein sequence ID" value="KAI0087478.1"/>
    <property type="molecule type" value="Genomic_DNA"/>
</dbReference>
<comment type="caution">
    <text evidence="1">The sequence shown here is derived from an EMBL/GenBank/DDBJ whole genome shotgun (WGS) entry which is preliminary data.</text>
</comment>
<sequence>MDFTAALPDFDALPLPRIKVDKTLGAAFIGNVLAAILYGLTCLQTYSVYQQKKDRTWMKVLLLVLLTLDTLHFIAVSNVLYYYLISNYSNPAAMATQDLWAATTYYIVTGIMEFIIRGVFTFRVWRLSDKNWILTFSIVVTSLIDLAGNLAFAFKNLQVTTFPDISSISWIFYMAFGGSITADIITAVALCFLLKKRSTGFKRTDSFINMMMLYSVNTGALSTLCSLMVMIMYIRSHQDFLYVPFYFILPGVMLNSLLATLYASQRMWERGYASESGHLVTVPVSTAQFAQLAPGSYSSRGESKDENRNNAMHLGVSLHDIEMEEKVITISGNCATELVVEDKCSETKI</sequence>
<accession>A0ACB8TZG1</accession>
<evidence type="ECO:0000313" key="2">
    <source>
        <dbReference type="Proteomes" id="UP001055072"/>
    </source>
</evidence>
<evidence type="ECO:0000313" key="1">
    <source>
        <dbReference type="EMBL" id="KAI0087478.1"/>
    </source>
</evidence>
<keyword evidence="2" id="KW-1185">Reference proteome</keyword>
<organism evidence="1 2">
    <name type="scientific">Irpex rosettiformis</name>
    <dbReference type="NCBI Taxonomy" id="378272"/>
    <lineage>
        <taxon>Eukaryota</taxon>
        <taxon>Fungi</taxon>
        <taxon>Dikarya</taxon>
        <taxon>Basidiomycota</taxon>
        <taxon>Agaricomycotina</taxon>
        <taxon>Agaricomycetes</taxon>
        <taxon>Polyporales</taxon>
        <taxon>Irpicaceae</taxon>
        <taxon>Irpex</taxon>
    </lineage>
</organism>
<gene>
    <name evidence="1" type="ORF">BDY19DRAFT_1057980</name>
</gene>
<proteinExistence type="predicted"/>
<dbReference type="Proteomes" id="UP001055072">
    <property type="component" value="Unassembled WGS sequence"/>
</dbReference>